<proteinExistence type="predicted"/>
<accession>A0A0P6XYQ2</accession>
<sequence>MGLLASLFGCGSSAVPEAVRSGLDEQSIQTIGTLDISPWLGDNPRYRRLSLIQAQTLAGQPTILAYLEPNEGAAVFSLALSQQFPEAPLQTALFDIDGYRLIVGLVDADVQGELTTIEFEREEPNRARWLDALKVSNLKKRTFVIPIAPNEQAQWSTIQRIAVNTSQSRQRIVDDRNASGHEWEQQYSNPIAIDSTFAVVP</sequence>
<evidence type="ECO:0000313" key="1">
    <source>
        <dbReference type="EMBL" id="KPL85173.1"/>
    </source>
</evidence>
<organism evidence="1 2">
    <name type="scientific">Herpetosiphon geysericola</name>
    <dbReference type="NCBI Taxonomy" id="70996"/>
    <lineage>
        <taxon>Bacteria</taxon>
        <taxon>Bacillati</taxon>
        <taxon>Chloroflexota</taxon>
        <taxon>Chloroflexia</taxon>
        <taxon>Herpetosiphonales</taxon>
        <taxon>Herpetosiphonaceae</taxon>
        <taxon>Herpetosiphon</taxon>
    </lineage>
</organism>
<comment type="caution">
    <text evidence="1">The sequence shown here is derived from an EMBL/GenBank/DDBJ whole genome shotgun (WGS) entry which is preliminary data.</text>
</comment>
<dbReference type="EMBL" id="LGKP01000025">
    <property type="protein sequence ID" value="KPL85173.1"/>
    <property type="molecule type" value="Genomic_DNA"/>
</dbReference>
<dbReference type="RefSeq" id="WP_054535445.1">
    <property type="nucleotide sequence ID" value="NZ_LGKP01000025.1"/>
</dbReference>
<gene>
    <name evidence="1" type="ORF">SE18_15865</name>
</gene>
<dbReference type="Proteomes" id="UP000050277">
    <property type="component" value="Unassembled WGS sequence"/>
</dbReference>
<keyword evidence="2" id="KW-1185">Reference proteome</keyword>
<dbReference type="OrthoDB" id="9821058at2"/>
<dbReference type="STRING" id="70996.SE18_15865"/>
<protein>
    <submittedName>
        <fullName evidence="1">Uncharacterized protein</fullName>
    </submittedName>
</protein>
<dbReference type="AlphaFoldDB" id="A0A0P6XYQ2"/>
<reference evidence="1 2" key="1">
    <citation type="submission" date="2015-07" db="EMBL/GenBank/DDBJ databases">
        <title>Whole genome sequence of Herpetosiphon geysericola DSM 7119.</title>
        <authorList>
            <person name="Hemp J."/>
            <person name="Ward L.M."/>
            <person name="Pace L.A."/>
            <person name="Fischer W.W."/>
        </authorList>
    </citation>
    <scope>NUCLEOTIDE SEQUENCE [LARGE SCALE GENOMIC DNA]</scope>
    <source>
        <strain evidence="1 2">DSM 7119</strain>
    </source>
</reference>
<evidence type="ECO:0000313" key="2">
    <source>
        <dbReference type="Proteomes" id="UP000050277"/>
    </source>
</evidence>
<name>A0A0P6XYQ2_9CHLR</name>